<keyword evidence="1" id="KW-1133">Transmembrane helix</keyword>
<proteinExistence type="predicted"/>
<comment type="caution">
    <text evidence="2">The sequence shown here is derived from an EMBL/GenBank/DDBJ whole genome shotgun (WGS) entry which is preliminary data.</text>
</comment>
<evidence type="ECO:0000313" key="3">
    <source>
        <dbReference type="Proteomes" id="UP000886885"/>
    </source>
</evidence>
<gene>
    <name evidence="2" type="ORF">POTOM_018329</name>
</gene>
<dbReference type="AlphaFoldDB" id="A0A8X7ZTH3"/>
<feature type="transmembrane region" description="Helical" evidence="1">
    <location>
        <begin position="15"/>
        <end position="38"/>
    </location>
</feature>
<keyword evidence="1" id="KW-0812">Transmembrane</keyword>
<keyword evidence="3" id="KW-1185">Reference proteome</keyword>
<sequence>MALKAVLVVVADRRMAWTVVGLSSSSSSLCFFSCPILLRFCFLLRFLKVLLSCVLRWRLLAGGVVVGGKDGSSPLYAEAILKRNIWTLNVCIHRNPNENHRKRSLDLDHDHVWSRFLKEIDLAPNCKLHEMRAKFVNNILRGVIPYDVATKTRDKPLTAKQIREIFTRHVKDLDNNVLGWNELKAAFSELGASYPDFRVDRALVFADPNGDGLIASDYEMDELVCYAWLDGVEEIEWCFD</sequence>
<protein>
    <submittedName>
        <fullName evidence="2">Uncharacterized protein</fullName>
    </submittedName>
</protein>
<evidence type="ECO:0000256" key="1">
    <source>
        <dbReference type="SAM" id="Phobius"/>
    </source>
</evidence>
<keyword evidence="1" id="KW-0472">Membrane</keyword>
<dbReference type="EMBL" id="JAAWWB010000009">
    <property type="protein sequence ID" value="KAG6774911.1"/>
    <property type="molecule type" value="Genomic_DNA"/>
</dbReference>
<dbReference type="OrthoDB" id="26525at2759"/>
<organism evidence="2 3">
    <name type="scientific">Populus tomentosa</name>
    <name type="common">Chinese white poplar</name>
    <dbReference type="NCBI Taxonomy" id="118781"/>
    <lineage>
        <taxon>Eukaryota</taxon>
        <taxon>Viridiplantae</taxon>
        <taxon>Streptophyta</taxon>
        <taxon>Embryophyta</taxon>
        <taxon>Tracheophyta</taxon>
        <taxon>Spermatophyta</taxon>
        <taxon>Magnoliopsida</taxon>
        <taxon>eudicotyledons</taxon>
        <taxon>Gunneridae</taxon>
        <taxon>Pentapetalae</taxon>
        <taxon>rosids</taxon>
        <taxon>fabids</taxon>
        <taxon>Malpighiales</taxon>
        <taxon>Salicaceae</taxon>
        <taxon>Saliceae</taxon>
        <taxon>Populus</taxon>
    </lineage>
</organism>
<reference evidence="2" key="1">
    <citation type="journal article" date="2020" name="bioRxiv">
        <title>Hybrid origin of Populus tomentosa Carr. identified through genome sequencing and phylogenomic analysis.</title>
        <authorList>
            <person name="An X."/>
            <person name="Gao K."/>
            <person name="Chen Z."/>
            <person name="Li J."/>
            <person name="Yang X."/>
            <person name="Yang X."/>
            <person name="Zhou J."/>
            <person name="Guo T."/>
            <person name="Zhao T."/>
            <person name="Huang S."/>
            <person name="Miao D."/>
            <person name="Khan W.U."/>
            <person name="Rao P."/>
            <person name="Ye M."/>
            <person name="Lei B."/>
            <person name="Liao W."/>
            <person name="Wang J."/>
            <person name="Ji L."/>
            <person name="Li Y."/>
            <person name="Guo B."/>
            <person name="Mustafa N.S."/>
            <person name="Li S."/>
            <person name="Yun Q."/>
            <person name="Keller S.R."/>
            <person name="Mao J."/>
            <person name="Zhang R."/>
            <person name="Strauss S.H."/>
        </authorList>
    </citation>
    <scope>NUCLEOTIDE SEQUENCE</scope>
    <source>
        <strain evidence="2">GM15</strain>
        <tissue evidence="2">Leaf</tissue>
    </source>
</reference>
<evidence type="ECO:0000313" key="2">
    <source>
        <dbReference type="EMBL" id="KAG6774911.1"/>
    </source>
</evidence>
<name>A0A8X7ZTH3_POPTO</name>
<accession>A0A8X7ZTH3</accession>
<dbReference type="Proteomes" id="UP000886885">
    <property type="component" value="Chromosome 5A"/>
</dbReference>